<evidence type="ECO:0000313" key="4">
    <source>
        <dbReference type="EMBL" id="KAK6974852.1"/>
    </source>
</evidence>
<dbReference type="Proteomes" id="UP001362999">
    <property type="component" value="Unassembled WGS sequence"/>
</dbReference>
<dbReference type="EMBL" id="JAWWNJ010000178">
    <property type="protein sequence ID" value="KAK6974848.1"/>
    <property type="molecule type" value="Genomic_DNA"/>
</dbReference>
<evidence type="ECO:0000256" key="1">
    <source>
        <dbReference type="SAM" id="MobiDB-lite"/>
    </source>
</evidence>
<reference evidence="2 5" key="1">
    <citation type="journal article" date="2024" name="J Genomics">
        <title>Draft genome sequencing and assembly of Favolaschia claudopus CIRM-BRFM 2984 isolated from oak limbs.</title>
        <authorList>
            <person name="Navarro D."/>
            <person name="Drula E."/>
            <person name="Chaduli D."/>
            <person name="Cazenave R."/>
            <person name="Ahrendt S."/>
            <person name="Wang J."/>
            <person name="Lipzen A."/>
            <person name="Daum C."/>
            <person name="Barry K."/>
            <person name="Grigoriev I.V."/>
            <person name="Favel A."/>
            <person name="Rosso M.N."/>
            <person name="Martin F."/>
        </authorList>
    </citation>
    <scope>NUCLEOTIDE SEQUENCE [LARGE SCALE GENOMIC DNA]</scope>
    <source>
        <strain evidence="2 5">CIRM-BRFM 2984</strain>
    </source>
</reference>
<sequence length="364" mass="41160">MARASGFGLALAFAGPWLWLKIFEPEPDRVQWFRAEAEADRWREQIEMKLAEWRTTLRSFAKYTETWTALAAAQNPADIGFVAYAKEQAAIFSRRETEGRDLLKRHVKLYEKYGCIEDEHLDLIQFVTTRRREDTDLWDTILSRHSLRKEVVSDGEETEEEEEDTSEEGESEEDESEVEQDEVDDEGLVSILELSVGNLCAHCRATGWLTRRGGYHTPSKIYSDYVMDLLLQTSRVDFALNPGCAGPPGIASTMFPLVPPYARSVHFCLTASLYSPEVHRVTRKGSQNVSPPTPLPTFPVSCSASRLNPFRSPTNCTLPPLDIQGSMVLFHPSRRGEAASQSPAHDLLLRLSEFLQLELYSKAD</sequence>
<evidence type="ECO:0000313" key="2">
    <source>
        <dbReference type="EMBL" id="KAK6974848.1"/>
    </source>
</evidence>
<evidence type="ECO:0000313" key="3">
    <source>
        <dbReference type="EMBL" id="KAK6974850.1"/>
    </source>
</evidence>
<name>A0AAV9Z9M9_9AGAR</name>
<gene>
    <name evidence="2" type="ORF">R3P38DRAFT_2811362</name>
    <name evidence="3" type="ORF">R3P38DRAFT_2811364</name>
    <name evidence="4" type="ORF">R3P38DRAFT_2811366</name>
</gene>
<dbReference type="EMBL" id="JAWWNJ010000178">
    <property type="protein sequence ID" value="KAK6974852.1"/>
    <property type="molecule type" value="Genomic_DNA"/>
</dbReference>
<feature type="region of interest" description="Disordered" evidence="1">
    <location>
        <begin position="149"/>
        <end position="184"/>
    </location>
</feature>
<accession>A0AAV9Z9M9</accession>
<comment type="caution">
    <text evidence="2">The sequence shown here is derived from an EMBL/GenBank/DDBJ whole genome shotgun (WGS) entry which is preliminary data.</text>
</comment>
<dbReference type="EMBL" id="JAWWNJ010000178">
    <property type="protein sequence ID" value="KAK6974850.1"/>
    <property type="molecule type" value="Genomic_DNA"/>
</dbReference>
<keyword evidence="5" id="KW-1185">Reference proteome</keyword>
<dbReference type="AlphaFoldDB" id="A0AAV9Z9M9"/>
<proteinExistence type="predicted"/>
<organism evidence="2 5">
    <name type="scientific">Favolaschia claudopus</name>
    <dbReference type="NCBI Taxonomy" id="2862362"/>
    <lineage>
        <taxon>Eukaryota</taxon>
        <taxon>Fungi</taxon>
        <taxon>Dikarya</taxon>
        <taxon>Basidiomycota</taxon>
        <taxon>Agaricomycotina</taxon>
        <taxon>Agaricomycetes</taxon>
        <taxon>Agaricomycetidae</taxon>
        <taxon>Agaricales</taxon>
        <taxon>Marasmiineae</taxon>
        <taxon>Mycenaceae</taxon>
        <taxon>Favolaschia</taxon>
    </lineage>
</organism>
<protein>
    <submittedName>
        <fullName evidence="2">Uncharacterized protein</fullName>
    </submittedName>
</protein>
<feature type="compositionally biased region" description="Acidic residues" evidence="1">
    <location>
        <begin position="153"/>
        <end position="184"/>
    </location>
</feature>
<evidence type="ECO:0000313" key="5">
    <source>
        <dbReference type="Proteomes" id="UP001362999"/>
    </source>
</evidence>